<feature type="signal peptide" evidence="1">
    <location>
        <begin position="1"/>
        <end position="19"/>
    </location>
</feature>
<dbReference type="EMBL" id="PYGD01000001">
    <property type="protein sequence ID" value="PSK94939.1"/>
    <property type="molecule type" value="Genomic_DNA"/>
</dbReference>
<accession>A0A2P8DCK1</accession>
<comment type="caution">
    <text evidence="2">The sequence shown here is derived from an EMBL/GenBank/DDBJ whole genome shotgun (WGS) entry which is preliminary data.</text>
</comment>
<sequence>MKRYLLSALLIASAVGANAQQWLGNYPYVAQEVNNDHLGFFAELGVNSSSGFVDRQGYSATAKGALSMVPKAGVYYQKGFGERFSIRGSIAFGRASFAYKYAPAYDSMGADQNAYATKKAKYQTIKHPTAFVQPQIDLGYLFGPIKKMYMIELRAGVGMPMYLGKSDDSASVAAKGLIRYKGDNAGNLEYFSTETGHYGKPGTWGILVADVYVGLRWKNTNSPLLNRSGLGIQATLPLSITNAGYSQIEYKERFLYYYIGVDKVNMGLFSFGIRYSYNFL</sequence>
<dbReference type="AlphaFoldDB" id="A0A2P8DCK1"/>
<name>A0A2P8DCK1_9BACT</name>
<protein>
    <recommendedName>
        <fullName evidence="4">Outer membrane protein with beta-barrel domain</fullName>
    </recommendedName>
</protein>
<evidence type="ECO:0008006" key="4">
    <source>
        <dbReference type="Google" id="ProtNLM"/>
    </source>
</evidence>
<evidence type="ECO:0000313" key="3">
    <source>
        <dbReference type="Proteomes" id="UP000240572"/>
    </source>
</evidence>
<gene>
    <name evidence="2" type="ORF">B0I18_1011102</name>
</gene>
<dbReference type="Proteomes" id="UP000240572">
    <property type="component" value="Unassembled WGS sequence"/>
</dbReference>
<feature type="chain" id="PRO_5015194371" description="Outer membrane protein with beta-barrel domain" evidence="1">
    <location>
        <begin position="20"/>
        <end position="280"/>
    </location>
</feature>
<dbReference type="RefSeq" id="WP_106521618.1">
    <property type="nucleotide sequence ID" value="NZ_PYGD01000001.1"/>
</dbReference>
<evidence type="ECO:0000256" key="1">
    <source>
        <dbReference type="SAM" id="SignalP"/>
    </source>
</evidence>
<organism evidence="2 3">
    <name type="scientific">Taibaiella chishuiensis</name>
    <dbReference type="NCBI Taxonomy" id="1434707"/>
    <lineage>
        <taxon>Bacteria</taxon>
        <taxon>Pseudomonadati</taxon>
        <taxon>Bacteroidota</taxon>
        <taxon>Chitinophagia</taxon>
        <taxon>Chitinophagales</taxon>
        <taxon>Chitinophagaceae</taxon>
        <taxon>Taibaiella</taxon>
    </lineage>
</organism>
<keyword evidence="1" id="KW-0732">Signal</keyword>
<evidence type="ECO:0000313" key="2">
    <source>
        <dbReference type="EMBL" id="PSK94939.1"/>
    </source>
</evidence>
<dbReference type="OrthoDB" id="642233at2"/>
<reference evidence="2 3" key="1">
    <citation type="submission" date="2018-03" db="EMBL/GenBank/DDBJ databases">
        <title>Genomic Encyclopedia of Type Strains, Phase III (KMG-III): the genomes of soil and plant-associated and newly described type strains.</title>
        <authorList>
            <person name="Whitman W."/>
        </authorList>
    </citation>
    <scope>NUCLEOTIDE SEQUENCE [LARGE SCALE GENOMIC DNA]</scope>
    <source>
        <strain evidence="2 3">CGMCC 1.12700</strain>
    </source>
</reference>
<keyword evidence="3" id="KW-1185">Reference proteome</keyword>
<proteinExistence type="predicted"/>